<dbReference type="GO" id="GO:0016491">
    <property type="term" value="F:oxidoreductase activity"/>
    <property type="evidence" value="ECO:0007669"/>
    <property type="project" value="InterPro"/>
</dbReference>
<dbReference type="Proteomes" id="UP000317265">
    <property type="component" value="Unassembled WGS sequence"/>
</dbReference>
<name>A0A523BFV6_9CREN</name>
<dbReference type="PANTHER" id="PTHR42852:SF13">
    <property type="entry name" value="PROTEIN DIPZ"/>
    <property type="match status" value="1"/>
</dbReference>
<feature type="domain" description="Thioredoxin" evidence="2">
    <location>
        <begin position="26"/>
        <end position="169"/>
    </location>
</feature>
<dbReference type="PROSITE" id="PS51352">
    <property type="entry name" value="THIOREDOXIN_2"/>
    <property type="match status" value="1"/>
</dbReference>
<dbReference type="InterPro" id="IPR013766">
    <property type="entry name" value="Thioredoxin_domain"/>
</dbReference>
<dbReference type="Proteomes" id="UP000316080">
    <property type="component" value="Unassembled WGS sequence"/>
</dbReference>
<keyword evidence="1" id="KW-0812">Transmembrane</keyword>
<keyword evidence="1" id="KW-1133">Transmembrane helix</keyword>
<dbReference type="InterPro" id="IPR050553">
    <property type="entry name" value="Thioredoxin_ResA/DsbE_sf"/>
</dbReference>
<reference evidence="3 5" key="2">
    <citation type="journal article" date="2019" name="Nat. Microbiol.">
        <title>Wide diversity of methane and short-chain alkane metabolisms in uncultured archaea.</title>
        <authorList>
            <person name="Borrel G."/>
            <person name="Adam P.S."/>
            <person name="McKay L.J."/>
            <person name="Chen L.X."/>
            <person name="Sierra-Garcia I.N."/>
            <person name="Sieber C.M."/>
            <person name="Letourneur Q."/>
            <person name="Ghozlane A."/>
            <person name="Andersen G.L."/>
            <person name="Li W.J."/>
            <person name="Hallam S.J."/>
            <person name="Muyzer G."/>
            <person name="de Oliveira V.M."/>
            <person name="Inskeep W.P."/>
            <person name="Banfield J.F."/>
            <person name="Gribaldo S."/>
        </authorList>
    </citation>
    <scope>NUCLEOTIDE SEQUENCE [LARGE SCALE GENOMIC DNA]</scope>
    <source>
        <strain evidence="3">Verst-YHS</strain>
    </source>
</reference>
<dbReference type="GO" id="GO:0016209">
    <property type="term" value="F:antioxidant activity"/>
    <property type="evidence" value="ECO:0007669"/>
    <property type="project" value="InterPro"/>
</dbReference>
<feature type="transmembrane region" description="Helical" evidence="1">
    <location>
        <begin position="5"/>
        <end position="25"/>
    </location>
</feature>
<keyword evidence="1" id="KW-0472">Membrane</keyword>
<evidence type="ECO:0000313" key="3">
    <source>
        <dbReference type="EMBL" id="RZN56057.1"/>
    </source>
</evidence>
<accession>A0A523BFV6</accession>
<proteinExistence type="predicted"/>
<dbReference type="InterPro" id="IPR036249">
    <property type="entry name" value="Thioredoxin-like_sf"/>
</dbReference>
<evidence type="ECO:0000313" key="4">
    <source>
        <dbReference type="EMBL" id="TDA39785.1"/>
    </source>
</evidence>
<comment type="caution">
    <text evidence="4">The sequence shown here is derived from an EMBL/GenBank/DDBJ whole genome shotgun (WGS) entry which is preliminary data.</text>
</comment>
<evidence type="ECO:0000313" key="5">
    <source>
        <dbReference type="Proteomes" id="UP000316080"/>
    </source>
</evidence>
<sequence length="169" mass="19840">MKRKIIFILLIVLSIIIISSGWYLFQSRNIIAPDFSLTDLDGNTFRLSDFKGKIVIIDFMDVWCLPCRQQIPHLKVIWEKEDYRNKIVLLSIEVNVVIPEEILNDFRQEFPYATWIWAKDKANESIASLYQVSYIPKIVIIDQYGYIRFVHIGLTDSSILIQEIDKLLT</sequence>
<dbReference type="SUPFAM" id="SSF52833">
    <property type="entry name" value="Thioredoxin-like"/>
    <property type="match status" value="1"/>
</dbReference>
<organism evidence="4 6">
    <name type="scientific">Thermoproteota archaeon</name>
    <dbReference type="NCBI Taxonomy" id="2056631"/>
    <lineage>
        <taxon>Archaea</taxon>
        <taxon>Thermoproteota</taxon>
    </lineage>
</organism>
<dbReference type="InterPro" id="IPR000866">
    <property type="entry name" value="AhpC/TSA"/>
</dbReference>
<dbReference type="PANTHER" id="PTHR42852">
    <property type="entry name" value="THIOL:DISULFIDE INTERCHANGE PROTEIN DSBE"/>
    <property type="match status" value="1"/>
</dbReference>
<dbReference type="CDD" id="cd02966">
    <property type="entry name" value="TlpA_like_family"/>
    <property type="match status" value="1"/>
</dbReference>
<evidence type="ECO:0000313" key="6">
    <source>
        <dbReference type="Proteomes" id="UP000317265"/>
    </source>
</evidence>
<reference evidence="4 6" key="1">
    <citation type="journal article" date="2019" name="Nat. Microbiol.">
        <title>Expanding anaerobic alkane metabolism in the domain of Archaea.</title>
        <authorList>
            <person name="Wang Y."/>
            <person name="Wegener G."/>
            <person name="Hou J."/>
            <person name="Wang F."/>
            <person name="Xiao X."/>
        </authorList>
    </citation>
    <scope>NUCLEOTIDE SEQUENCE [LARGE SCALE GENOMIC DNA]</scope>
    <source>
        <strain evidence="4">WYZ-LMO11</strain>
    </source>
</reference>
<evidence type="ECO:0000256" key="1">
    <source>
        <dbReference type="SAM" id="Phobius"/>
    </source>
</evidence>
<dbReference type="EMBL" id="RXIH01000031">
    <property type="protein sequence ID" value="RZN56057.1"/>
    <property type="molecule type" value="Genomic_DNA"/>
</dbReference>
<dbReference type="Gene3D" id="3.40.30.10">
    <property type="entry name" value="Glutaredoxin"/>
    <property type="match status" value="1"/>
</dbReference>
<protein>
    <submittedName>
        <fullName evidence="3">TlpA family protein disulfide reductase</fullName>
    </submittedName>
</protein>
<gene>
    <name evidence="4" type="ORF">DSO09_01765</name>
    <name evidence="3" type="ORF">EF809_03670</name>
</gene>
<dbReference type="AlphaFoldDB" id="A0A523BFV6"/>
<dbReference type="EMBL" id="QNVI01000020">
    <property type="protein sequence ID" value="TDA39785.1"/>
    <property type="molecule type" value="Genomic_DNA"/>
</dbReference>
<evidence type="ECO:0000259" key="2">
    <source>
        <dbReference type="PROSITE" id="PS51352"/>
    </source>
</evidence>
<dbReference type="Pfam" id="PF00578">
    <property type="entry name" value="AhpC-TSA"/>
    <property type="match status" value="1"/>
</dbReference>